<sequence length="243" mass="27876">MQADTNNEAALDIVPRKIPLFCAPTYRPLDLAKRQIRILHILPGQRGEPVRCTLHTASLDDSPSYEALSYSWGDPHICHIIEVDGQQATVTENLYNALRRLRFVDRTRHIWADALCINQADTTERTHQVRLMRNIYSSTIEGILWLGEFSSTSDTGTNSVSQQTVATAFKLIRSLAEDHHWNSQEHAQSMAREEADALSALLDLSWWQRAWTVKKRFSRRKQLCPAEQCNYGYRKSSVRISRP</sequence>
<dbReference type="Proteomes" id="UP000183971">
    <property type="component" value="Unassembled WGS sequence"/>
</dbReference>
<dbReference type="AlphaFoldDB" id="A0A1L7W713"/>
<dbReference type="GeneID" id="42057710"/>
<evidence type="ECO:0000313" key="3">
    <source>
        <dbReference type="Proteomes" id="UP000183971"/>
    </source>
</evidence>
<gene>
    <name evidence="2" type="ORF">FPRO_12846</name>
</gene>
<comment type="caution">
    <text evidence="2">The sequence shown here is derived from an EMBL/GenBank/DDBJ whole genome shotgun (WGS) entry which is preliminary data.</text>
</comment>
<protein>
    <submittedName>
        <fullName evidence="2">Related to heterokaryon incompatibility protein (Het-6OR allele)</fullName>
    </submittedName>
</protein>
<dbReference type="VEuPathDB" id="FungiDB:FPRO_12846"/>
<dbReference type="Pfam" id="PF06985">
    <property type="entry name" value="HET"/>
    <property type="match status" value="1"/>
</dbReference>
<reference evidence="3" key="1">
    <citation type="journal article" date="2016" name="Genome Biol. Evol.">
        <title>Comparative 'omics' of the Fusarium fujikuroi species complex highlights differences in genetic potential and metabolite synthesis.</title>
        <authorList>
            <person name="Niehaus E.-M."/>
            <person name="Muensterkoetter M."/>
            <person name="Proctor R.H."/>
            <person name="Brown D.W."/>
            <person name="Sharon A."/>
            <person name="Idan Y."/>
            <person name="Oren-Young L."/>
            <person name="Sieber C.M."/>
            <person name="Novak O."/>
            <person name="Pencik A."/>
            <person name="Tarkowska D."/>
            <person name="Hromadova K."/>
            <person name="Freeman S."/>
            <person name="Maymon M."/>
            <person name="Elazar M."/>
            <person name="Youssef S.A."/>
            <person name="El-Shabrawy E.S.M."/>
            <person name="Shalaby A.B.A."/>
            <person name="Houterman P."/>
            <person name="Brock N.L."/>
            <person name="Burkhardt I."/>
            <person name="Tsavkelova E.A."/>
            <person name="Dickschat J.S."/>
            <person name="Galuszka P."/>
            <person name="Gueldener U."/>
            <person name="Tudzynski B."/>
        </authorList>
    </citation>
    <scope>NUCLEOTIDE SEQUENCE [LARGE SCALE GENOMIC DNA]</scope>
    <source>
        <strain evidence="3">ET1</strain>
    </source>
</reference>
<dbReference type="RefSeq" id="XP_031088769.1">
    <property type="nucleotide sequence ID" value="XM_031223407.1"/>
</dbReference>
<dbReference type="EMBL" id="FJOF01000013">
    <property type="protein sequence ID" value="CZR48236.1"/>
    <property type="molecule type" value="Genomic_DNA"/>
</dbReference>
<dbReference type="PANTHER" id="PTHR24148:SF73">
    <property type="entry name" value="HET DOMAIN PROTEIN (AFU_ORTHOLOGUE AFUA_8G01020)"/>
    <property type="match status" value="1"/>
</dbReference>
<dbReference type="PANTHER" id="PTHR24148">
    <property type="entry name" value="ANKYRIN REPEAT DOMAIN-CONTAINING PROTEIN 39 HOMOLOG-RELATED"/>
    <property type="match status" value="1"/>
</dbReference>
<keyword evidence="3" id="KW-1185">Reference proteome</keyword>
<feature type="domain" description="Heterokaryon incompatibility" evidence="1">
    <location>
        <begin position="65"/>
        <end position="213"/>
    </location>
</feature>
<name>A0A1L7W713_FUSPR</name>
<proteinExistence type="predicted"/>
<organism evidence="2 3">
    <name type="scientific">Fusarium proliferatum (strain ET1)</name>
    <name type="common">Orchid endophyte fungus</name>
    <dbReference type="NCBI Taxonomy" id="1227346"/>
    <lineage>
        <taxon>Eukaryota</taxon>
        <taxon>Fungi</taxon>
        <taxon>Dikarya</taxon>
        <taxon>Ascomycota</taxon>
        <taxon>Pezizomycotina</taxon>
        <taxon>Sordariomycetes</taxon>
        <taxon>Hypocreomycetidae</taxon>
        <taxon>Hypocreales</taxon>
        <taxon>Nectriaceae</taxon>
        <taxon>Fusarium</taxon>
        <taxon>Fusarium fujikuroi species complex</taxon>
    </lineage>
</organism>
<dbReference type="InterPro" id="IPR052895">
    <property type="entry name" value="HetReg/Transcr_Mod"/>
</dbReference>
<accession>A0A1L7W713</accession>
<evidence type="ECO:0000313" key="2">
    <source>
        <dbReference type="EMBL" id="CZR48236.1"/>
    </source>
</evidence>
<dbReference type="InterPro" id="IPR010730">
    <property type="entry name" value="HET"/>
</dbReference>
<evidence type="ECO:0000259" key="1">
    <source>
        <dbReference type="Pfam" id="PF06985"/>
    </source>
</evidence>